<sequence>MADLNFTHLHGLTQMKMLFPELTEKQFRLTYYWVVGGDMVDIAKLSESSLDAVKKTLQRTRQNLGCDRLETVRLIFLARIETAKFIQTSIIIDMLNKSNLFN</sequence>
<dbReference type="AlphaFoldDB" id="A0A0T9R172"/>
<proteinExistence type="predicted"/>
<accession>A0A0T9R172</accession>
<evidence type="ECO:0000313" key="1">
    <source>
        <dbReference type="EMBL" id="CNI37172.1"/>
    </source>
</evidence>
<gene>
    <name evidence="1" type="ORF">ERS008472_03970</name>
</gene>
<name>A0A0T9R172_9GAMM</name>
<dbReference type="Proteomes" id="UP000041882">
    <property type="component" value="Unassembled WGS sequence"/>
</dbReference>
<reference evidence="2" key="1">
    <citation type="submission" date="2015-03" db="EMBL/GenBank/DDBJ databases">
        <authorList>
            <consortium name="Pathogen Informatics"/>
            <person name="Murphy D."/>
        </authorList>
    </citation>
    <scope>NUCLEOTIDE SEQUENCE [LARGE SCALE GENOMIC DNA]</scope>
    <source>
        <strain evidence="2">IP6945</strain>
    </source>
</reference>
<keyword evidence="2" id="KW-1185">Reference proteome</keyword>
<dbReference type="RefSeq" id="WP_050116465.1">
    <property type="nucleotide sequence ID" value="NZ_CQAW01000029.1"/>
</dbReference>
<protein>
    <submittedName>
        <fullName evidence="1">Uncharacterized protein</fullName>
    </submittedName>
</protein>
<organism evidence="1 2">
    <name type="scientific">Yersinia thracica</name>
    <dbReference type="NCBI Taxonomy" id="2890319"/>
    <lineage>
        <taxon>Bacteria</taxon>
        <taxon>Pseudomonadati</taxon>
        <taxon>Pseudomonadota</taxon>
        <taxon>Gammaproteobacteria</taxon>
        <taxon>Enterobacterales</taxon>
        <taxon>Yersiniaceae</taxon>
        <taxon>Yersinia</taxon>
    </lineage>
</organism>
<dbReference type="EMBL" id="CQAW01000029">
    <property type="protein sequence ID" value="CNI37172.1"/>
    <property type="molecule type" value="Genomic_DNA"/>
</dbReference>
<evidence type="ECO:0000313" key="2">
    <source>
        <dbReference type="Proteomes" id="UP000041882"/>
    </source>
</evidence>